<dbReference type="EMBL" id="JTFC01000042">
    <property type="protein sequence ID" value="RUS52587.1"/>
    <property type="molecule type" value="Genomic_DNA"/>
</dbReference>
<evidence type="ECO:0000313" key="3">
    <source>
        <dbReference type="Proteomes" id="UP000288623"/>
    </source>
</evidence>
<keyword evidence="1" id="KW-0472">Membrane</keyword>
<gene>
    <name evidence="2" type="ORF">QI30_17710</name>
</gene>
<comment type="caution">
    <text evidence="2">The sequence shown here is derived from an EMBL/GenBank/DDBJ whole genome shotgun (WGS) entry which is preliminary data.</text>
</comment>
<dbReference type="Pfam" id="PF13789">
    <property type="entry name" value="DUF4181"/>
    <property type="match status" value="1"/>
</dbReference>
<dbReference type="OrthoDB" id="2455387at2"/>
<feature type="transmembrane region" description="Helical" evidence="1">
    <location>
        <begin position="6"/>
        <end position="24"/>
    </location>
</feature>
<sequence length="121" mass="14653">MDLLGWILFFILAVLIMVVVTKFVTKKFNIPTQPAGKYVHVNMWQKQLERMFYIVFLIVLMIEMFIVQNTRPFSIYAFLVLFVGSRMFFEYRYRKENKQYIIYGVTFVYMLVFFVIIDRIG</sequence>
<reference evidence="2 3" key="1">
    <citation type="submission" date="2014-11" db="EMBL/GenBank/DDBJ databases">
        <title>Genome sequence and analysis of novel Kurthia sp.</title>
        <authorList>
            <person name="Lawson J.N."/>
            <person name="Gonzalez J.E."/>
            <person name="Rinauldi L."/>
            <person name="Xuan Z."/>
            <person name="Firman A."/>
            <person name="Shaddox L."/>
            <person name="Trudeau A."/>
            <person name="Shah S."/>
            <person name="Reiman D."/>
        </authorList>
    </citation>
    <scope>NUCLEOTIDE SEQUENCE [LARGE SCALE GENOMIC DNA]</scope>
    <source>
        <strain evidence="2 3">3B1D</strain>
    </source>
</reference>
<feature type="transmembrane region" description="Helical" evidence="1">
    <location>
        <begin position="101"/>
        <end position="120"/>
    </location>
</feature>
<name>A0A433RQG4_9BACL</name>
<evidence type="ECO:0008006" key="4">
    <source>
        <dbReference type="Google" id="ProtNLM"/>
    </source>
</evidence>
<dbReference type="InterPro" id="IPR025441">
    <property type="entry name" value="DUF4181"/>
</dbReference>
<protein>
    <recommendedName>
        <fullName evidence="4">DUF4181 domain-containing protein</fullName>
    </recommendedName>
</protein>
<dbReference type="Proteomes" id="UP000288623">
    <property type="component" value="Unassembled WGS sequence"/>
</dbReference>
<feature type="transmembrane region" description="Helical" evidence="1">
    <location>
        <begin position="51"/>
        <end position="67"/>
    </location>
</feature>
<proteinExistence type="predicted"/>
<accession>A0A433RQG4</accession>
<keyword evidence="3" id="KW-1185">Reference proteome</keyword>
<organism evidence="2 3">
    <name type="scientific">Candidatus Kurthia intestinigallinarum</name>
    <dbReference type="NCBI Taxonomy" id="1562256"/>
    <lineage>
        <taxon>Bacteria</taxon>
        <taxon>Bacillati</taxon>
        <taxon>Bacillota</taxon>
        <taxon>Bacilli</taxon>
        <taxon>Bacillales</taxon>
        <taxon>Caryophanaceae</taxon>
        <taxon>Kurthia</taxon>
    </lineage>
</organism>
<feature type="transmembrane region" description="Helical" evidence="1">
    <location>
        <begin position="73"/>
        <end position="89"/>
    </location>
</feature>
<evidence type="ECO:0000313" key="2">
    <source>
        <dbReference type="EMBL" id="RUS52587.1"/>
    </source>
</evidence>
<keyword evidence="1" id="KW-0812">Transmembrane</keyword>
<dbReference type="RefSeq" id="WP_126991932.1">
    <property type="nucleotide sequence ID" value="NZ_JTFC01000042.1"/>
</dbReference>
<keyword evidence="1" id="KW-1133">Transmembrane helix</keyword>
<evidence type="ECO:0000256" key="1">
    <source>
        <dbReference type="SAM" id="Phobius"/>
    </source>
</evidence>
<dbReference type="AlphaFoldDB" id="A0A433RQG4"/>